<gene>
    <name evidence="3" type="primary">PLEST008159</name>
    <name evidence="3" type="ORF">PLESTB_001476000</name>
</gene>
<dbReference type="Proteomes" id="UP001165080">
    <property type="component" value="Unassembled WGS sequence"/>
</dbReference>
<name>A0A9W6F856_9CHLO</name>
<comment type="caution">
    <text evidence="3">The sequence shown here is derived from an EMBL/GenBank/DDBJ whole genome shotgun (WGS) entry which is preliminary data.</text>
</comment>
<dbReference type="InterPro" id="IPR037119">
    <property type="entry name" value="Haem_oxidase_HugZ-like_sf"/>
</dbReference>
<dbReference type="EMBL" id="BRXU01000027">
    <property type="protein sequence ID" value="GLC59340.1"/>
    <property type="molecule type" value="Genomic_DNA"/>
</dbReference>
<feature type="domain" description="CREG-like beta-barrel" evidence="2">
    <location>
        <begin position="143"/>
        <end position="289"/>
    </location>
</feature>
<feature type="compositionally biased region" description="Low complexity" evidence="1">
    <location>
        <begin position="11"/>
        <end position="24"/>
    </location>
</feature>
<dbReference type="AlphaFoldDB" id="A0A9W6F856"/>
<keyword evidence="4" id="KW-1185">Reference proteome</keyword>
<evidence type="ECO:0000313" key="3">
    <source>
        <dbReference type="EMBL" id="GLC59340.1"/>
    </source>
</evidence>
<dbReference type="InterPro" id="IPR055343">
    <property type="entry name" value="CREG_beta-barrel"/>
</dbReference>
<protein>
    <recommendedName>
        <fullName evidence="2">CREG-like beta-barrel domain-containing protein</fullName>
    </recommendedName>
</protein>
<dbReference type="Pfam" id="PF13883">
    <property type="entry name" value="CREG_beta-barrel"/>
    <property type="match status" value="1"/>
</dbReference>
<dbReference type="InterPro" id="IPR012349">
    <property type="entry name" value="Split_barrel_FMN-bd"/>
</dbReference>
<reference evidence="3 4" key="1">
    <citation type="journal article" date="2023" name="Commun. Biol.">
        <title>Reorganization of the ancestral sex-determining regions during the evolution of trioecy in Pleodorina starrii.</title>
        <authorList>
            <person name="Takahashi K."/>
            <person name="Suzuki S."/>
            <person name="Kawai-Toyooka H."/>
            <person name="Yamamoto K."/>
            <person name="Hamaji T."/>
            <person name="Ootsuki R."/>
            <person name="Yamaguchi H."/>
            <person name="Kawachi M."/>
            <person name="Higashiyama T."/>
            <person name="Nozaki H."/>
        </authorList>
    </citation>
    <scope>NUCLEOTIDE SEQUENCE [LARGE SCALE GENOMIC DNA]</scope>
    <source>
        <strain evidence="3 4">NIES-4479</strain>
    </source>
</reference>
<dbReference type="OrthoDB" id="2138282at2759"/>
<feature type="region of interest" description="Disordered" evidence="1">
    <location>
        <begin position="1"/>
        <end position="62"/>
    </location>
</feature>
<dbReference type="PANTHER" id="PTHR13343:SF29">
    <property type="entry name" value="PYRIDOXAMINE 5'-PHOSPHATE OXIDASE FAMILY PROTEIN"/>
    <property type="match status" value="1"/>
</dbReference>
<proteinExistence type="predicted"/>
<dbReference type="GO" id="GO:0005737">
    <property type="term" value="C:cytoplasm"/>
    <property type="evidence" value="ECO:0007669"/>
    <property type="project" value="UniProtKB-ARBA"/>
</dbReference>
<accession>A0A9W6F856</accession>
<dbReference type="PANTHER" id="PTHR13343">
    <property type="entry name" value="CREG1 PROTEIN"/>
    <property type="match status" value="1"/>
</dbReference>
<evidence type="ECO:0000256" key="1">
    <source>
        <dbReference type="SAM" id="MobiDB-lite"/>
    </source>
</evidence>
<evidence type="ECO:0000313" key="4">
    <source>
        <dbReference type="Proteomes" id="UP001165080"/>
    </source>
</evidence>
<sequence>MPPQRLLQGTSSAAHPARAASRPPCSCPPQPARPCVRVHVAHSPNGSGHDAPPPKAASSPAKPAEALNLAFESDNTTHSKKPAAAAAAPAPASAGAAAAGAAAPSKVIMESPVKTTGLHRAPLSGGVKTATSRYELPSPPVAVRNLVEHARFGHLCTMMSGMHHRRAGYPFGTLVDFASDGAGYPVFCLSPLAIHSRNLIEEPRCSLVVQMPGWTGLANARVTIFGDVYQLPADLQDSAREIFITKHSNERKERWVSGNFVYFRMNRIVDIYFVGGFGTVQWIAPDEYLGATPDEIVLSNPGVVLQELNAEFGPLLRDKLRCGSRPLDELVFISIDASGVDMRVRTGSEFSVERIGFPEKVSTPAQVKVAMRQVVADVSRTAPAPCGDA</sequence>
<dbReference type="SUPFAM" id="SSF50475">
    <property type="entry name" value="FMN-binding split barrel"/>
    <property type="match status" value="1"/>
</dbReference>
<organism evidence="3 4">
    <name type="scientific">Pleodorina starrii</name>
    <dbReference type="NCBI Taxonomy" id="330485"/>
    <lineage>
        <taxon>Eukaryota</taxon>
        <taxon>Viridiplantae</taxon>
        <taxon>Chlorophyta</taxon>
        <taxon>core chlorophytes</taxon>
        <taxon>Chlorophyceae</taxon>
        <taxon>CS clade</taxon>
        <taxon>Chlamydomonadales</taxon>
        <taxon>Volvocaceae</taxon>
        <taxon>Pleodorina</taxon>
    </lineage>
</organism>
<dbReference type="Gene3D" id="3.20.180.10">
    <property type="entry name" value="PNP-oxidase-like"/>
    <property type="match status" value="1"/>
</dbReference>
<dbReference type="Gene3D" id="2.30.110.10">
    <property type="entry name" value="Electron Transport, Fmn-binding Protein, Chain A"/>
    <property type="match status" value="1"/>
</dbReference>
<evidence type="ECO:0000259" key="2">
    <source>
        <dbReference type="Pfam" id="PF13883"/>
    </source>
</evidence>